<comment type="similarity">
    <text evidence="1 3">Belongs to the UreD family.</text>
</comment>
<dbReference type="InterPro" id="IPR002669">
    <property type="entry name" value="UreD"/>
</dbReference>
<accession>A0A370L3F9</accession>
<protein>
    <recommendedName>
        <fullName evidence="3">Urease accessory protein UreD</fullName>
    </recommendedName>
</protein>
<proteinExistence type="inferred from homology"/>
<comment type="subunit">
    <text evidence="3">UreD, UreF and UreG form a complex that acts as a GTP-hydrolysis-dependent molecular chaperone, activating the urease apoprotein by helping to assemble the nickel containing metallocenter of UreC. The UreE protein probably delivers the nickel.</text>
</comment>
<dbReference type="AlphaFoldDB" id="A0A370L3F9"/>
<dbReference type="GO" id="GO:0016151">
    <property type="term" value="F:nickel cation binding"/>
    <property type="evidence" value="ECO:0007669"/>
    <property type="project" value="UniProtKB-UniRule"/>
</dbReference>
<dbReference type="PANTHER" id="PTHR33643">
    <property type="entry name" value="UREASE ACCESSORY PROTEIN D"/>
    <property type="match status" value="1"/>
</dbReference>
<keyword evidence="2 3" id="KW-0143">Chaperone</keyword>
<evidence type="ECO:0000256" key="3">
    <source>
        <dbReference type="HAMAP-Rule" id="MF_01384"/>
    </source>
</evidence>
<dbReference type="Pfam" id="PF01774">
    <property type="entry name" value="UreD"/>
    <property type="match status" value="1"/>
</dbReference>
<evidence type="ECO:0000256" key="2">
    <source>
        <dbReference type="ARBA" id="ARBA00023186"/>
    </source>
</evidence>
<dbReference type="PANTHER" id="PTHR33643:SF1">
    <property type="entry name" value="UREASE ACCESSORY PROTEIN D"/>
    <property type="match status" value="1"/>
</dbReference>
<dbReference type="RefSeq" id="WP_114830578.1">
    <property type="nucleotide sequence ID" value="NZ_QQTO01000012.1"/>
</dbReference>
<dbReference type="OrthoDB" id="9798842at2"/>
<keyword evidence="3" id="KW-0996">Nickel insertion</keyword>
<reference evidence="5" key="1">
    <citation type="submission" date="2018-07" db="EMBL/GenBank/DDBJ databases">
        <authorList>
            <person name="Safronova V.I."/>
            <person name="Chirak E.R."/>
            <person name="Sazanova A.L."/>
        </authorList>
    </citation>
    <scope>NUCLEOTIDE SEQUENCE [LARGE SCALE GENOMIC DNA]</scope>
    <source>
        <strain evidence="5">RCAM04685</strain>
    </source>
</reference>
<keyword evidence="5" id="KW-1185">Reference proteome</keyword>
<dbReference type="Proteomes" id="UP000255207">
    <property type="component" value="Unassembled WGS sequence"/>
</dbReference>
<name>A0A370L3F9_9HYPH</name>
<evidence type="ECO:0000313" key="4">
    <source>
        <dbReference type="EMBL" id="RDJ22967.1"/>
    </source>
</evidence>
<organism evidence="4 5">
    <name type="scientific">Bosea caraganae</name>
    <dbReference type="NCBI Taxonomy" id="2763117"/>
    <lineage>
        <taxon>Bacteria</taxon>
        <taxon>Pseudomonadati</taxon>
        <taxon>Pseudomonadota</taxon>
        <taxon>Alphaproteobacteria</taxon>
        <taxon>Hyphomicrobiales</taxon>
        <taxon>Boseaceae</taxon>
        <taxon>Bosea</taxon>
    </lineage>
</organism>
<sequence>MLAPPIPASAEPLLPAYVRADGGVRLRFGKVGEVTRRLEVAESGGYRARFPTTFDATCEAVLINTGGGMAGGDAMRVAAVVGPGAEAVITSQAAEKIYRSQGADTRVETTLSVGAGASLAWLPQESILFSGARLARNLTIDLAADSRLVACETVYFGRSAMGEVVTRGALRDRWRIRREGRLVFAEDLRLDGAIEAKLARPAIGAGARATATVIAAGPDHLSQLDDIRAVFAESPDFTGVEAGAGLVSGLLVIRLLSTDAGALRRALVMLLRHVTKRALPRTWST</sequence>
<comment type="subcellular location">
    <subcellularLocation>
        <location evidence="3">Cytoplasm</location>
    </subcellularLocation>
</comment>
<dbReference type="GO" id="GO:0005737">
    <property type="term" value="C:cytoplasm"/>
    <property type="evidence" value="ECO:0007669"/>
    <property type="project" value="UniProtKB-SubCell"/>
</dbReference>
<comment type="function">
    <text evidence="3">Required for maturation of urease via the functional incorporation of the urease nickel metallocenter.</text>
</comment>
<dbReference type="HAMAP" id="MF_01384">
    <property type="entry name" value="UreD"/>
    <property type="match status" value="1"/>
</dbReference>
<gene>
    <name evidence="3" type="primary">ureD</name>
    <name evidence="4" type="ORF">DWE98_17525</name>
</gene>
<keyword evidence="3" id="KW-0963">Cytoplasm</keyword>
<comment type="caution">
    <text evidence="4">The sequence shown here is derived from an EMBL/GenBank/DDBJ whole genome shotgun (WGS) entry which is preliminary data.</text>
</comment>
<dbReference type="EMBL" id="QQTP01000009">
    <property type="protein sequence ID" value="RDJ22967.1"/>
    <property type="molecule type" value="Genomic_DNA"/>
</dbReference>
<evidence type="ECO:0000313" key="5">
    <source>
        <dbReference type="Proteomes" id="UP000255207"/>
    </source>
</evidence>
<evidence type="ECO:0000256" key="1">
    <source>
        <dbReference type="ARBA" id="ARBA00007177"/>
    </source>
</evidence>